<dbReference type="GeneID" id="64693344"/>
<keyword evidence="3" id="KW-1185">Reference proteome</keyword>
<reference evidence="2" key="1">
    <citation type="journal article" date="2020" name="New Phytol.">
        <title>Comparative genomics reveals dynamic genome evolution in host specialist ectomycorrhizal fungi.</title>
        <authorList>
            <person name="Lofgren L.A."/>
            <person name="Nguyen N.H."/>
            <person name="Vilgalys R."/>
            <person name="Ruytinx J."/>
            <person name="Liao H.L."/>
            <person name="Branco S."/>
            <person name="Kuo A."/>
            <person name="LaButti K."/>
            <person name="Lipzen A."/>
            <person name="Andreopoulos W."/>
            <person name="Pangilinan J."/>
            <person name="Riley R."/>
            <person name="Hundley H."/>
            <person name="Na H."/>
            <person name="Barry K."/>
            <person name="Grigoriev I.V."/>
            <person name="Stajich J.E."/>
            <person name="Kennedy P.G."/>
        </authorList>
    </citation>
    <scope>NUCLEOTIDE SEQUENCE</scope>
    <source>
        <strain evidence="2">FC423</strain>
    </source>
</reference>
<evidence type="ECO:0000313" key="2">
    <source>
        <dbReference type="EMBL" id="KAG2112542.1"/>
    </source>
</evidence>
<evidence type="ECO:0000313" key="3">
    <source>
        <dbReference type="Proteomes" id="UP000823399"/>
    </source>
</evidence>
<evidence type="ECO:0000256" key="1">
    <source>
        <dbReference type="SAM" id="MobiDB-lite"/>
    </source>
</evidence>
<proteinExistence type="predicted"/>
<comment type="caution">
    <text evidence="2">The sequence shown here is derived from an EMBL/GenBank/DDBJ whole genome shotgun (WGS) entry which is preliminary data.</text>
</comment>
<dbReference type="InterPro" id="IPR015943">
    <property type="entry name" value="WD40/YVTN_repeat-like_dom_sf"/>
</dbReference>
<dbReference type="RefSeq" id="XP_041295341.1">
    <property type="nucleotide sequence ID" value="XM_041431085.1"/>
</dbReference>
<dbReference type="SMART" id="SM00726">
    <property type="entry name" value="UIM"/>
    <property type="match status" value="2"/>
</dbReference>
<dbReference type="EMBL" id="JABBWM010000014">
    <property type="protein sequence ID" value="KAG2112542.1"/>
    <property type="molecule type" value="Genomic_DNA"/>
</dbReference>
<dbReference type="Proteomes" id="UP000823399">
    <property type="component" value="Unassembled WGS sequence"/>
</dbReference>
<name>A0A9P7FAN3_9AGAM</name>
<dbReference type="InterPro" id="IPR036322">
    <property type="entry name" value="WD40_repeat_dom_sf"/>
</dbReference>
<feature type="non-terminal residue" evidence="2">
    <location>
        <position position="455"/>
    </location>
</feature>
<organism evidence="2 3">
    <name type="scientific">Suillus discolor</name>
    <dbReference type="NCBI Taxonomy" id="1912936"/>
    <lineage>
        <taxon>Eukaryota</taxon>
        <taxon>Fungi</taxon>
        <taxon>Dikarya</taxon>
        <taxon>Basidiomycota</taxon>
        <taxon>Agaricomycotina</taxon>
        <taxon>Agaricomycetes</taxon>
        <taxon>Agaricomycetidae</taxon>
        <taxon>Boletales</taxon>
        <taxon>Suillineae</taxon>
        <taxon>Suillaceae</taxon>
        <taxon>Suillus</taxon>
    </lineage>
</organism>
<dbReference type="InterPro" id="IPR003903">
    <property type="entry name" value="UIM_dom"/>
</dbReference>
<protein>
    <submittedName>
        <fullName evidence="2">Uncharacterized protein</fullName>
    </submittedName>
</protein>
<dbReference type="Gene3D" id="2.130.10.10">
    <property type="entry name" value="YVTN repeat-like/Quinoprotein amine dehydrogenase"/>
    <property type="match status" value="1"/>
</dbReference>
<gene>
    <name evidence="2" type="ORF">F5147DRAFT_572433</name>
</gene>
<sequence length="455" mass="50405">ALLIGYSDHPFFYRVVVDLTSGKYDTTAFGDPSFGYNSIIEPFFAAQPDDYSFIITGDLQGSVGIYDWDTPQTSSPIVPARRFEAHEDGAVTALGWSSVVLATGSTRGTTTVWDALTLEPLRLFSSPVLRAAPGREFGGVSRIVIKQELLVIIANNRVMSWKVGQVHHREAPHKVKHARARNPIPKGQRMHRYDLHRVIKESKRELEQENAYARRTMGREREQRSTLNMLGLSESEAIEYVLMLSREEEKRRRVSHTIDEGVFEGDFEDEMFLPVASSSLTSHGPALPASNQSFPSLLDDHHSRTYPRAARPMTDEKVQVSPVFVPEPMEAGITISPLRIPASLPGSLTSTRSLPDVARSTSSSFEHFASISSSISSSTSSLEHSCSAWSTPLRSPPSSPHVGTPILRTSSTSTENHDRQCEEELRATPDLDEMDADLKFAIELSLAEARSRGEV</sequence>
<dbReference type="AlphaFoldDB" id="A0A9P7FAN3"/>
<accession>A0A9P7FAN3</accession>
<dbReference type="SUPFAM" id="SSF50978">
    <property type="entry name" value="WD40 repeat-like"/>
    <property type="match status" value="1"/>
</dbReference>
<feature type="region of interest" description="Disordered" evidence="1">
    <location>
        <begin position="387"/>
        <end position="423"/>
    </location>
</feature>
<dbReference type="OrthoDB" id="429520at2759"/>